<evidence type="ECO:0000313" key="2">
    <source>
        <dbReference type="EMBL" id="KXP14628.1"/>
    </source>
</evidence>
<keyword evidence="1" id="KW-0812">Transmembrane</keyword>
<accession>A0A138AW01</accession>
<dbReference type="AlphaFoldDB" id="A0A138AW01"/>
<proteinExistence type="predicted"/>
<dbReference type="Proteomes" id="UP000070258">
    <property type="component" value="Unassembled WGS sequence"/>
</dbReference>
<dbReference type="EMBL" id="LSRF01000001">
    <property type="protein sequence ID" value="KXP14628.1"/>
    <property type="molecule type" value="Genomic_DNA"/>
</dbReference>
<feature type="transmembrane region" description="Helical" evidence="1">
    <location>
        <begin position="41"/>
        <end position="64"/>
    </location>
</feature>
<sequence>MKEQRGRLDRFGSTMNARADVAQKVAGWATWPAGVTGGWAYLLKFTAGAVVFCAVVLGGVWWLAAKMAPDAKCEGRAMSPGDVCEYHRGGSQYGTLEYTKTYDQMVADAANPSHPVAWTVTVIVVVLALALIVAAVVRQLRRRNPTIEEVGEFARLRNAERAALVAAVEADRADTDAAQRLAALDREVDLIGSRNGFRMDGTAVLIEQPGAVIRLDL</sequence>
<protein>
    <submittedName>
        <fullName evidence="2">Uncharacterized protein</fullName>
    </submittedName>
</protein>
<evidence type="ECO:0000313" key="3">
    <source>
        <dbReference type="Proteomes" id="UP000070258"/>
    </source>
</evidence>
<feature type="transmembrane region" description="Helical" evidence="1">
    <location>
        <begin position="116"/>
        <end position="137"/>
    </location>
</feature>
<gene>
    <name evidence="2" type="ORF">AXK60_01670</name>
</gene>
<evidence type="ECO:0000256" key="1">
    <source>
        <dbReference type="SAM" id="Phobius"/>
    </source>
</evidence>
<dbReference type="STRING" id="239498.AXK60_01670"/>
<dbReference type="OrthoDB" id="3712240at2"/>
<keyword evidence="1" id="KW-0472">Membrane</keyword>
<dbReference type="RefSeq" id="WP_068569240.1">
    <property type="nucleotide sequence ID" value="NZ_LSRF01000001.1"/>
</dbReference>
<keyword evidence="1" id="KW-1133">Transmembrane helix</keyword>
<comment type="caution">
    <text evidence="2">The sequence shown here is derived from an EMBL/GenBank/DDBJ whole genome shotgun (WGS) entry which is preliminary data.</text>
</comment>
<organism evidence="2 3">
    <name type="scientific">Tsukamurella pseudospumae</name>
    <dbReference type="NCBI Taxonomy" id="239498"/>
    <lineage>
        <taxon>Bacteria</taxon>
        <taxon>Bacillati</taxon>
        <taxon>Actinomycetota</taxon>
        <taxon>Actinomycetes</taxon>
        <taxon>Mycobacteriales</taxon>
        <taxon>Tsukamurellaceae</taxon>
        <taxon>Tsukamurella</taxon>
    </lineage>
</organism>
<reference evidence="3" key="1">
    <citation type="submission" date="2016-02" db="EMBL/GenBank/DDBJ databases">
        <authorList>
            <person name="Wen L."/>
            <person name="He K."/>
            <person name="Yang H."/>
        </authorList>
    </citation>
    <scope>NUCLEOTIDE SEQUENCE [LARGE SCALE GENOMIC DNA]</scope>
    <source>
        <strain evidence="3">JCM 15929</strain>
    </source>
</reference>
<name>A0A138AW01_9ACTN</name>